<sequence length="226" mass="25095">MNSSDHHHHQQLTMSTNQLQALSFMHARSSRSDTNQYLLRQQAFELNRPHDHDHDQDQLPPSLHYAHLNLQPPPQYSLFHSQALNIPTSSHKTLAAYTDYSAIPSDSSPGHGMVKQLMTNPRDCESTGSESLRYQACEPGLEVNGSTCEPNQQAMVNAGGRSSDDQGMSEWAMLDRLVTSHLGNEDSTSKAAGARYDQDGSGSSTVNQINQQLPLRGEMDFWGYAK</sequence>
<comment type="caution">
    <text evidence="2">The sequence shown here is derived from an EMBL/GenBank/DDBJ whole genome shotgun (WGS) entry which is preliminary data.</text>
</comment>
<protein>
    <submittedName>
        <fullName evidence="2">Uncharacterized protein</fullName>
    </submittedName>
</protein>
<gene>
    <name evidence="2" type="ORF">M0R45_007228</name>
</gene>
<organism evidence="2 3">
    <name type="scientific">Rubus argutus</name>
    <name type="common">Southern blackberry</name>
    <dbReference type="NCBI Taxonomy" id="59490"/>
    <lineage>
        <taxon>Eukaryota</taxon>
        <taxon>Viridiplantae</taxon>
        <taxon>Streptophyta</taxon>
        <taxon>Embryophyta</taxon>
        <taxon>Tracheophyta</taxon>
        <taxon>Spermatophyta</taxon>
        <taxon>Magnoliopsida</taxon>
        <taxon>eudicotyledons</taxon>
        <taxon>Gunneridae</taxon>
        <taxon>Pentapetalae</taxon>
        <taxon>rosids</taxon>
        <taxon>fabids</taxon>
        <taxon>Rosales</taxon>
        <taxon>Rosaceae</taxon>
        <taxon>Rosoideae</taxon>
        <taxon>Rosoideae incertae sedis</taxon>
        <taxon>Rubus</taxon>
    </lineage>
</organism>
<name>A0AAW1XYE5_RUBAR</name>
<feature type="region of interest" description="Disordered" evidence="1">
    <location>
        <begin position="183"/>
        <end position="211"/>
    </location>
</feature>
<proteinExistence type="predicted"/>
<dbReference type="Proteomes" id="UP001457282">
    <property type="component" value="Unassembled WGS sequence"/>
</dbReference>
<evidence type="ECO:0000256" key="1">
    <source>
        <dbReference type="SAM" id="MobiDB-lite"/>
    </source>
</evidence>
<reference evidence="2 3" key="1">
    <citation type="journal article" date="2023" name="G3 (Bethesda)">
        <title>A chromosome-length genome assembly and annotation of blackberry (Rubus argutus, cv. 'Hillquist').</title>
        <authorList>
            <person name="Bruna T."/>
            <person name="Aryal R."/>
            <person name="Dudchenko O."/>
            <person name="Sargent D.J."/>
            <person name="Mead D."/>
            <person name="Buti M."/>
            <person name="Cavallini A."/>
            <person name="Hytonen T."/>
            <person name="Andres J."/>
            <person name="Pham M."/>
            <person name="Weisz D."/>
            <person name="Mascagni F."/>
            <person name="Usai G."/>
            <person name="Natali L."/>
            <person name="Bassil N."/>
            <person name="Fernandez G.E."/>
            <person name="Lomsadze A."/>
            <person name="Armour M."/>
            <person name="Olukolu B."/>
            <person name="Poorten T."/>
            <person name="Britton C."/>
            <person name="Davik J."/>
            <person name="Ashrafi H."/>
            <person name="Aiden E.L."/>
            <person name="Borodovsky M."/>
            <person name="Worthington M."/>
        </authorList>
    </citation>
    <scope>NUCLEOTIDE SEQUENCE [LARGE SCALE GENOMIC DNA]</scope>
    <source>
        <strain evidence="2">PI 553951</strain>
    </source>
</reference>
<feature type="compositionally biased region" description="Polar residues" evidence="1">
    <location>
        <begin position="200"/>
        <end position="211"/>
    </location>
</feature>
<evidence type="ECO:0000313" key="2">
    <source>
        <dbReference type="EMBL" id="KAK9941523.1"/>
    </source>
</evidence>
<dbReference type="AlphaFoldDB" id="A0AAW1XYE5"/>
<dbReference type="EMBL" id="JBEDUW010000002">
    <property type="protein sequence ID" value="KAK9941523.1"/>
    <property type="molecule type" value="Genomic_DNA"/>
</dbReference>
<evidence type="ECO:0000313" key="3">
    <source>
        <dbReference type="Proteomes" id="UP001457282"/>
    </source>
</evidence>
<keyword evidence="3" id="KW-1185">Reference proteome</keyword>
<accession>A0AAW1XYE5</accession>